<evidence type="ECO:0000313" key="3">
    <source>
        <dbReference type="Proteomes" id="UP000190339"/>
    </source>
</evidence>
<dbReference type="PANTHER" id="PTHR42852:SF13">
    <property type="entry name" value="PROTEIN DIPZ"/>
    <property type="match status" value="1"/>
</dbReference>
<proteinExistence type="predicted"/>
<dbReference type="STRING" id="561365.SAMN05660866_03078"/>
<keyword evidence="3" id="KW-1185">Reference proteome</keyword>
<dbReference type="GO" id="GO:0016491">
    <property type="term" value="F:oxidoreductase activity"/>
    <property type="evidence" value="ECO:0007669"/>
    <property type="project" value="InterPro"/>
</dbReference>
<keyword evidence="2" id="KW-0413">Isomerase</keyword>
<dbReference type="InterPro" id="IPR000866">
    <property type="entry name" value="AhpC/TSA"/>
</dbReference>
<evidence type="ECO:0000313" key="2">
    <source>
        <dbReference type="EMBL" id="SKB74607.1"/>
    </source>
</evidence>
<feature type="domain" description="Thioredoxin" evidence="1">
    <location>
        <begin position="44"/>
        <end position="180"/>
    </location>
</feature>
<dbReference type="PROSITE" id="PS51352">
    <property type="entry name" value="THIOREDOXIN_2"/>
    <property type="match status" value="1"/>
</dbReference>
<dbReference type="PANTHER" id="PTHR42852">
    <property type="entry name" value="THIOL:DISULFIDE INTERCHANGE PROTEIN DSBE"/>
    <property type="match status" value="1"/>
</dbReference>
<dbReference type="Gene3D" id="3.40.30.10">
    <property type="entry name" value="Glutaredoxin"/>
    <property type="match status" value="1"/>
</dbReference>
<dbReference type="GO" id="GO:0016209">
    <property type="term" value="F:antioxidant activity"/>
    <property type="evidence" value="ECO:0007669"/>
    <property type="project" value="InterPro"/>
</dbReference>
<dbReference type="InterPro" id="IPR050553">
    <property type="entry name" value="Thioredoxin_ResA/DsbE_sf"/>
</dbReference>
<dbReference type="SUPFAM" id="SSF52833">
    <property type="entry name" value="Thioredoxin-like"/>
    <property type="match status" value="1"/>
</dbReference>
<evidence type="ECO:0000259" key="1">
    <source>
        <dbReference type="PROSITE" id="PS51352"/>
    </source>
</evidence>
<dbReference type="InterPro" id="IPR013766">
    <property type="entry name" value="Thioredoxin_domain"/>
</dbReference>
<dbReference type="InterPro" id="IPR036249">
    <property type="entry name" value="Thioredoxin-like_sf"/>
</dbReference>
<reference evidence="3" key="1">
    <citation type="submission" date="2017-02" db="EMBL/GenBank/DDBJ databases">
        <authorList>
            <person name="Varghese N."/>
            <person name="Submissions S."/>
        </authorList>
    </citation>
    <scope>NUCLEOTIDE SEQUENCE [LARGE SCALE GENOMIC DNA]</scope>
    <source>
        <strain evidence="3">DSM 23546</strain>
    </source>
</reference>
<sequence>MYLRIEKLQITMQKRIVLFLAISITLLGCKEVKEEQKVAPEAIAVEAEEASKSVYEDLEGNPIELADYKGKRILLNYWATWCRPCIEEMPALLKLQGVLEQENYVFLFASDQTVKKISAFKEARGFDFKYIKYNGNYTEQKINALPVTLIYNESGEQVSRFDGGMTWDSPEMIEQLRKIH</sequence>
<dbReference type="Pfam" id="PF00578">
    <property type="entry name" value="AhpC-TSA"/>
    <property type="match status" value="1"/>
</dbReference>
<dbReference type="PROSITE" id="PS51257">
    <property type="entry name" value="PROKAR_LIPOPROTEIN"/>
    <property type="match status" value="1"/>
</dbReference>
<dbReference type="EMBL" id="FUYL01000010">
    <property type="protein sequence ID" value="SKB74607.1"/>
    <property type="molecule type" value="Genomic_DNA"/>
</dbReference>
<name>A0A1T5DS71_9FLAO</name>
<protein>
    <submittedName>
        <fullName evidence="2">Thiol-disulfide isomerase or thioredoxin</fullName>
    </submittedName>
</protein>
<dbReference type="GO" id="GO:0016853">
    <property type="term" value="F:isomerase activity"/>
    <property type="evidence" value="ECO:0007669"/>
    <property type="project" value="UniProtKB-KW"/>
</dbReference>
<gene>
    <name evidence="2" type="ORF">SAMN05660866_03078</name>
</gene>
<dbReference type="CDD" id="cd02966">
    <property type="entry name" value="TlpA_like_family"/>
    <property type="match status" value="1"/>
</dbReference>
<dbReference type="AlphaFoldDB" id="A0A1T5DS71"/>
<dbReference type="Proteomes" id="UP000190339">
    <property type="component" value="Unassembled WGS sequence"/>
</dbReference>
<organism evidence="2 3">
    <name type="scientific">Maribacter arcticus</name>
    <dbReference type="NCBI Taxonomy" id="561365"/>
    <lineage>
        <taxon>Bacteria</taxon>
        <taxon>Pseudomonadati</taxon>
        <taxon>Bacteroidota</taxon>
        <taxon>Flavobacteriia</taxon>
        <taxon>Flavobacteriales</taxon>
        <taxon>Flavobacteriaceae</taxon>
        <taxon>Maribacter</taxon>
    </lineage>
</organism>
<accession>A0A1T5DS71</accession>